<name>A0A454JKW4_9NEIS</name>
<keyword evidence="2" id="KW-1185">Reference proteome</keyword>
<evidence type="ECO:0000313" key="1">
    <source>
        <dbReference type="EMBL" id="RMD00050.1"/>
    </source>
</evidence>
<dbReference type="EMBL" id="RFAR01000019">
    <property type="protein sequence ID" value="RMD00050.1"/>
    <property type="molecule type" value="Genomic_DNA"/>
</dbReference>
<organism evidence="1 2">
    <name type="scientific">Aquitalea palustris</name>
    <dbReference type="NCBI Taxonomy" id="2480983"/>
    <lineage>
        <taxon>Bacteria</taxon>
        <taxon>Pseudomonadati</taxon>
        <taxon>Pseudomonadota</taxon>
        <taxon>Betaproteobacteria</taxon>
        <taxon>Neisseriales</taxon>
        <taxon>Chromobacteriaceae</taxon>
        <taxon>Aquitalea</taxon>
    </lineage>
</organism>
<dbReference type="InterPro" id="IPR048683">
    <property type="entry name" value="Sf6_terminase"/>
</dbReference>
<dbReference type="AlphaFoldDB" id="A0A454JKW4"/>
<dbReference type="Pfam" id="PF20901">
    <property type="entry name" value="Sf6_terminase"/>
    <property type="match status" value="1"/>
</dbReference>
<dbReference type="OrthoDB" id="9156273at2"/>
<gene>
    <name evidence="1" type="ORF">EAY64_05490</name>
</gene>
<sequence>MFSMKLTPEKLTAFCAALAETAQVSKACAAVGISRVTAYAWRKELPEFRDAWDHALKVGVSVLEDEAIRRAVEGVDDPLVHQGQFTPLFDPVLDPDGSHALDEKGSPRYQQRLDANGNPMVATVKKYSDTLLIFTLKAHAPEKYRDNTSIELTGKGGGPVQLDDGAAAARLAALIARAAARKQAQANGDDDDVSDLI</sequence>
<proteinExistence type="predicted"/>
<dbReference type="Gene3D" id="1.10.10.60">
    <property type="entry name" value="Homeodomain-like"/>
    <property type="match status" value="1"/>
</dbReference>
<comment type="caution">
    <text evidence="1">The sequence shown here is derived from an EMBL/GenBank/DDBJ whole genome shotgun (WGS) entry which is preliminary data.</text>
</comment>
<protein>
    <submittedName>
        <fullName evidence="1">Terminase</fullName>
    </submittedName>
</protein>
<reference evidence="1 2" key="1">
    <citation type="submission" date="2018-10" db="EMBL/GenBank/DDBJ databases">
        <title>Draft genome sequence of Aquitalea MWU14-2217 isolated from a wild cranberry bog in Provincetown, Massachusetts.</title>
        <authorList>
            <person name="Ebadzadsahrai G."/>
            <person name="Soby S."/>
        </authorList>
    </citation>
    <scope>NUCLEOTIDE SEQUENCE [LARGE SCALE GENOMIC DNA]</scope>
    <source>
        <strain evidence="1 2">MWU14-2217</strain>
    </source>
</reference>
<dbReference type="Proteomes" id="UP000274139">
    <property type="component" value="Unassembled WGS sequence"/>
</dbReference>
<evidence type="ECO:0000313" key="2">
    <source>
        <dbReference type="Proteomes" id="UP000274139"/>
    </source>
</evidence>
<accession>A0A454JKW4</accession>